<accession>A0A8H4VTC4</accession>
<organism evidence="1 2">
    <name type="scientific">Agrocybe pediades</name>
    <dbReference type="NCBI Taxonomy" id="84607"/>
    <lineage>
        <taxon>Eukaryota</taxon>
        <taxon>Fungi</taxon>
        <taxon>Dikarya</taxon>
        <taxon>Basidiomycota</taxon>
        <taxon>Agaricomycotina</taxon>
        <taxon>Agaricomycetes</taxon>
        <taxon>Agaricomycetidae</taxon>
        <taxon>Agaricales</taxon>
        <taxon>Agaricineae</taxon>
        <taxon>Strophariaceae</taxon>
        <taxon>Agrocybe</taxon>
    </lineage>
</organism>
<name>A0A8H4VTC4_9AGAR</name>
<protein>
    <submittedName>
        <fullName evidence="1">Uncharacterized protein</fullName>
    </submittedName>
</protein>
<comment type="caution">
    <text evidence="1">The sequence shown here is derived from an EMBL/GenBank/DDBJ whole genome shotgun (WGS) entry which is preliminary data.</text>
</comment>
<dbReference type="AlphaFoldDB" id="A0A8H4VTC4"/>
<sequence length="222" mass="25261">MSRFSVSRYNNLLGVDEADKKLNKQLADAKISRHDFFSQLANLFLEENRHIDYSPCLLHRHFLLEEGEKMVADGNSTMPSTDDSVVPERWYPDGEEMEHRVANPNIALPPPPPPEFMAKFKALTQRYGIDVLGVCYVPPVEELPPMSIFRETLGSRDREEVIQVVPKDDSSLGGPFYASCWVVTRGMETCLRGRDRTRITEGKFTSNENVQIVTDTGYESFI</sequence>
<reference evidence="1 2" key="1">
    <citation type="submission" date="2019-12" db="EMBL/GenBank/DDBJ databases">
        <authorList>
            <person name="Floudas D."/>
            <person name="Bentzer J."/>
            <person name="Ahren D."/>
            <person name="Johansson T."/>
            <person name="Persson P."/>
            <person name="Tunlid A."/>
        </authorList>
    </citation>
    <scope>NUCLEOTIDE SEQUENCE [LARGE SCALE GENOMIC DNA]</scope>
    <source>
        <strain evidence="1 2">CBS 102.39</strain>
    </source>
</reference>
<dbReference type="EMBL" id="JAACJL010000002">
    <property type="protein sequence ID" value="KAF4622031.1"/>
    <property type="molecule type" value="Genomic_DNA"/>
</dbReference>
<evidence type="ECO:0000313" key="2">
    <source>
        <dbReference type="Proteomes" id="UP000521872"/>
    </source>
</evidence>
<evidence type="ECO:0000313" key="1">
    <source>
        <dbReference type="EMBL" id="KAF4622031.1"/>
    </source>
</evidence>
<gene>
    <name evidence="1" type="ORF">D9613_009526</name>
</gene>
<dbReference type="Proteomes" id="UP000521872">
    <property type="component" value="Unassembled WGS sequence"/>
</dbReference>
<keyword evidence="2" id="KW-1185">Reference proteome</keyword>
<proteinExistence type="predicted"/>